<accession>A0A815XUF0</accession>
<comment type="caution">
    <text evidence="2">The sequence shown here is derived from an EMBL/GenBank/DDBJ whole genome shotgun (WGS) entry which is preliminary data.</text>
</comment>
<dbReference type="Proteomes" id="UP000663870">
    <property type="component" value="Unassembled WGS sequence"/>
</dbReference>
<evidence type="ECO:0000313" key="2">
    <source>
        <dbReference type="EMBL" id="CAF1561723.1"/>
    </source>
</evidence>
<organism evidence="2 3">
    <name type="scientific">Rotaria sordida</name>
    <dbReference type="NCBI Taxonomy" id="392033"/>
    <lineage>
        <taxon>Eukaryota</taxon>
        <taxon>Metazoa</taxon>
        <taxon>Spiralia</taxon>
        <taxon>Gnathifera</taxon>
        <taxon>Rotifera</taxon>
        <taxon>Eurotatoria</taxon>
        <taxon>Bdelloidea</taxon>
        <taxon>Philodinida</taxon>
        <taxon>Philodinidae</taxon>
        <taxon>Rotaria</taxon>
    </lineage>
</organism>
<dbReference type="Pfam" id="PF14441">
    <property type="entry name" value="OTT_1508_deam"/>
    <property type="match status" value="1"/>
</dbReference>
<evidence type="ECO:0000313" key="3">
    <source>
        <dbReference type="Proteomes" id="UP000663870"/>
    </source>
</evidence>
<dbReference type="EMBL" id="CAJNOL010003415">
    <property type="protein sequence ID" value="CAF1561723.1"/>
    <property type="molecule type" value="Genomic_DNA"/>
</dbReference>
<proteinExistence type="predicted"/>
<dbReference type="Proteomes" id="UP000663854">
    <property type="component" value="Unassembled WGS sequence"/>
</dbReference>
<dbReference type="EMBL" id="CAJNOH010002268">
    <property type="protein sequence ID" value="CAF1283527.1"/>
    <property type="molecule type" value="Genomic_DNA"/>
</dbReference>
<evidence type="ECO:0000313" key="1">
    <source>
        <dbReference type="EMBL" id="CAF1283527.1"/>
    </source>
</evidence>
<protein>
    <submittedName>
        <fullName evidence="2">Uncharacterized protein</fullName>
    </submittedName>
</protein>
<sequence>MTSSEFYNNLIISSIFPFKTNKQPTKSKTLRHTFLDGLALLLNGSNKCTSVYPLLKEKKILITCNESLKNDDKIYFDEFFGLIREYSQYCLTSNRHDMKKIYLLLESIIFEYNKNKSIKRITDDLFNDVVSNLKKLSNANVDDLCQKITYGKLKKGSPEYYYLKQKNILLKEFILKLYNWIDYIISNRHAIKNNKNNVELEIILKFQVIGELLYNSEIFRSILSKVYSIEYQDRFIENKFVEYDSSLKLSTCLHSEIRMIDYLIEQNIKEVYDNDVEIGISKLPCYLCSLYIAKLNGDLNRTFYIGSLRTNEKIYPNWMFRNNEKDKIIDDIHNQLYTFIKNEVQLLQLRIRNKSGDSDMQDTEIGDDDDDNFFVHVNMNDKENP</sequence>
<gene>
    <name evidence="2" type="ORF">JXQ802_LOCUS44408</name>
    <name evidence="1" type="ORF">PYM288_LOCUS29008</name>
</gene>
<dbReference type="InterPro" id="IPR027796">
    <property type="entry name" value="OTT_1508_deam-like"/>
</dbReference>
<name>A0A815XUF0_9BILA</name>
<keyword evidence="3" id="KW-1185">Reference proteome</keyword>
<reference evidence="2" key="1">
    <citation type="submission" date="2021-02" db="EMBL/GenBank/DDBJ databases">
        <authorList>
            <person name="Nowell W R."/>
        </authorList>
    </citation>
    <scope>NUCLEOTIDE SEQUENCE</scope>
</reference>
<dbReference type="AlphaFoldDB" id="A0A815XUF0"/>